<organism evidence="2 3">
    <name type="scientific">Papaver atlanticum</name>
    <dbReference type="NCBI Taxonomy" id="357466"/>
    <lineage>
        <taxon>Eukaryota</taxon>
        <taxon>Viridiplantae</taxon>
        <taxon>Streptophyta</taxon>
        <taxon>Embryophyta</taxon>
        <taxon>Tracheophyta</taxon>
        <taxon>Spermatophyta</taxon>
        <taxon>Magnoliopsida</taxon>
        <taxon>Ranunculales</taxon>
        <taxon>Papaveraceae</taxon>
        <taxon>Papaveroideae</taxon>
        <taxon>Papaver</taxon>
    </lineage>
</organism>
<dbReference type="Proteomes" id="UP001202328">
    <property type="component" value="Unassembled WGS sequence"/>
</dbReference>
<evidence type="ECO:0000313" key="3">
    <source>
        <dbReference type="Proteomes" id="UP001202328"/>
    </source>
</evidence>
<feature type="domain" description="DUF6570" evidence="1">
    <location>
        <begin position="1"/>
        <end position="109"/>
    </location>
</feature>
<protein>
    <recommendedName>
        <fullName evidence="1">DUF6570 domain-containing protein</fullName>
    </recommendedName>
</protein>
<comment type="caution">
    <text evidence="2">The sequence shown here is derived from an EMBL/GenBank/DDBJ whole genome shotgun (WGS) entry which is preliminary data.</text>
</comment>
<dbReference type="AlphaFoldDB" id="A0AAD4SKX5"/>
<evidence type="ECO:0000313" key="2">
    <source>
        <dbReference type="EMBL" id="KAI3909395.1"/>
    </source>
</evidence>
<accession>A0AAD4SKX5</accession>
<evidence type="ECO:0000259" key="1">
    <source>
        <dbReference type="Pfam" id="PF20209"/>
    </source>
</evidence>
<proteinExistence type="predicted"/>
<name>A0AAD4SKX5_9MAGN</name>
<gene>
    <name evidence="2" type="ORF">MKW98_007919</name>
</gene>
<dbReference type="InterPro" id="IPR046700">
    <property type="entry name" value="DUF6570"/>
</dbReference>
<dbReference type="EMBL" id="JAJJMB010010320">
    <property type="protein sequence ID" value="KAI3909395.1"/>
    <property type="molecule type" value="Genomic_DNA"/>
</dbReference>
<dbReference type="Pfam" id="PF20209">
    <property type="entry name" value="DUF6570"/>
    <property type="match status" value="1"/>
</dbReference>
<reference evidence="2" key="1">
    <citation type="submission" date="2022-04" db="EMBL/GenBank/DDBJ databases">
        <title>A functionally conserved STORR gene fusion in Papaver species that diverged 16.8 million years ago.</title>
        <authorList>
            <person name="Catania T."/>
        </authorList>
    </citation>
    <scope>NUCLEOTIDE SEQUENCE</scope>
    <source>
        <strain evidence="2">S-188037</strain>
    </source>
</reference>
<keyword evidence="3" id="KW-1185">Reference proteome</keyword>
<sequence>MVPGDVPDELSRLTDLEKILIARVHPVMSVYRVNGQQYKYCGNVINFVQDVNAISKVLPCKPKDLSSILVVKRTGNVSTKEFIVRQALMWLRENHKYYPDIEISEENIDAFPEEGVPCDLPVMDGGIGQQVNDGSSGGTGEVDGYDGPTELQDHSVSIVEFETVSTIGVTVQPDQERHIRRALKIDGID</sequence>